<proteinExistence type="predicted"/>
<dbReference type="InterPro" id="IPR021257">
    <property type="entry name" value="DUF2809"/>
</dbReference>
<evidence type="ECO:0000313" key="3">
    <source>
        <dbReference type="Proteomes" id="UP001596052"/>
    </source>
</evidence>
<organism evidence="2 3">
    <name type="scientific">Prosthecobacter fluviatilis</name>
    <dbReference type="NCBI Taxonomy" id="445931"/>
    <lineage>
        <taxon>Bacteria</taxon>
        <taxon>Pseudomonadati</taxon>
        <taxon>Verrucomicrobiota</taxon>
        <taxon>Verrucomicrobiia</taxon>
        <taxon>Verrucomicrobiales</taxon>
        <taxon>Verrucomicrobiaceae</taxon>
        <taxon>Prosthecobacter</taxon>
    </lineage>
</organism>
<feature type="transmembrane region" description="Helical" evidence="1">
    <location>
        <begin position="39"/>
        <end position="55"/>
    </location>
</feature>
<dbReference type="EMBL" id="JBHSMQ010000002">
    <property type="protein sequence ID" value="MFC5454463.1"/>
    <property type="molecule type" value="Genomic_DNA"/>
</dbReference>
<comment type="caution">
    <text evidence="2">The sequence shown here is derived from an EMBL/GenBank/DDBJ whole genome shotgun (WGS) entry which is preliminary data.</text>
</comment>
<keyword evidence="1" id="KW-1133">Transmembrane helix</keyword>
<accession>A0ABW0KNZ8</accession>
<sequence length="139" mass="15297">MHRHRLLQSGALALVLGAGLLWRSCYLPLSSFLSKYGGDALWALSVFLAVGLCFRHASTWRITLISFAFSWGIEFSQLYHAPWLDQLRSSLPGRLVLGSTFNAPDLLAYLVGIILGAAAERVCCFKLSQTPPSPSSSRR</sequence>
<keyword evidence="3" id="KW-1185">Reference proteome</keyword>
<keyword evidence="1" id="KW-0472">Membrane</keyword>
<evidence type="ECO:0000313" key="2">
    <source>
        <dbReference type="EMBL" id="MFC5454463.1"/>
    </source>
</evidence>
<dbReference type="RefSeq" id="WP_377164570.1">
    <property type="nucleotide sequence ID" value="NZ_JBHSMQ010000002.1"/>
</dbReference>
<evidence type="ECO:0000256" key="1">
    <source>
        <dbReference type="SAM" id="Phobius"/>
    </source>
</evidence>
<keyword evidence="1" id="KW-0812">Transmembrane</keyword>
<name>A0ABW0KNZ8_9BACT</name>
<protein>
    <submittedName>
        <fullName evidence="2">DUF2809 domain-containing protein</fullName>
    </submittedName>
</protein>
<reference evidence="3" key="1">
    <citation type="journal article" date="2019" name="Int. J. Syst. Evol. Microbiol.">
        <title>The Global Catalogue of Microorganisms (GCM) 10K type strain sequencing project: providing services to taxonomists for standard genome sequencing and annotation.</title>
        <authorList>
            <consortium name="The Broad Institute Genomics Platform"/>
            <consortium name="The Broad Institute Genome Sequencing Center for Infectious Disease"/>
            <person name="Wu L."/>
            <person name="Ma J."/>
        </authorList>
    </citation>
    <scope>NUCLEOTIDE SEQUENCE [LARGE SCALE GENOMIC DNA]</scope>
    <source>
        <strain evidence="3">CGMCC 4.1469</strain>
    </source>
</reference>
<dbReference type="Pfam" id="PF10990">
    <property type="entry name" value="DUF2809"/>
    <property type="match status" value="1"/>
</dbReference>
<dbReference type="Proteomes" id="UP001596052">
    <property type="component" value="Unassembled WGS sequence"/>
</dbReference>
<gene>
    <name evidence="2" type="ORF">ACFQDI_06305</name>
</gene>